<dbReference type="Gene3D" id="2.60.420.10">
    <property type="entry name" value="Maltose phosphorylase, domain 3"/>
    <property type="match status" value="1"/>
</dbReference>
<dbReference type="GO" id="GO:0016757">
    <property type="term" value="F:glycosyltransferase activity"/>
    <property type="evidence" value="ECO:0007669"/>
    <property type="project" value="UniProtKB-KW"/>
</dbReference>
<keyword evidence="2 5" id="KW-0808">Transferase</keyword>
<evidence type="ECO:0000313" key="6">
    <source>
        <dbReference type="Proteomes" id="UP000032431"/>
    </source>
</evidence>
<feature type="domain" description="Glycosyl hydrolase 94 catalytic" evidence="4">
    <location>
        <begin position="453"/>
        <end position="835"/>
    </location>
</feature>
<accession>A0A078KL08</accession>
<dbReference type="SMR" id="A0A078KL08"/>
<dbReference type="InterPro" id="IPR033432">
    <property type="entry name" value="GH94_catalytic"/>
</dbReference>
<proteinExistence type="predicted"/>
<dbReference type="PATRIC" id="fig|29343.3.peg.1312"/>
<reference evidence="6" key="1">
    <citation type="submission" date="2014-07" db="EMBL/GenBank/DDBJ databases">
        <authorList>
            <person name="Wibberg D."/>
        </authorList>
    </citation>
    <scope>NUCLEOTIDE SEQUENCE [LARGE SCALE GENOMIC DNA]</scope>
    <source>
        <strain evidence="6">DG5</strain>
    </source>
</reference>
<dbReference type="InterPro" id="IPR037018">
    <property type="entry name" value="GH65_N"/>
</dbReference>
<organism evidence="5 6">
    <name type="scientific">[Clostridium] cellulosi</name>
    <dbReference type="NCBI Taxonomy" id="29343"/>
    <lineage>
        <taxon>Bacteria</taxon>
        <taxon>Bacillati</taxon>
        <taxon>Bacillota</taxon>
        <taxon>Clostridia</taxon>
        <taxon>Eubacteriales</taxon>
        <taxon>Oscillospiraceae</taxon>
        <taxon>Oscillospiraceae incertae sedis</taxon>
    </lineage>
</organism>
<dbReference type="PANTHER" id="PTHR37469:SF2">
    <property type="entry name" value="CELLOBIONIC ACID PHOSPHORYLASE"/>
    <property type="match status" value="1"/>
</dbReference>
<evidence type="ECO:0000259" key="4">
    <source>
        <dbReference type="Pfam" id="PF17167"/>
    </source>
</evidence>
<evidence type="ECO:0000313" key="5">
    <source>
        <dbReference type="EMBL" id="CDZ24361.1"/>
    </source>
</evidence>
<dbReference type="Gene3D" id="1.50.10.10">
    <property type="match status" value="1"/>
</dbReference>
<dbReference type="InterPro" id="IPR011013">
    <property type="entry name" value="Gal_mutarotase_sf_dom"/>
</dbReference>
<name>A0A078KL08_9FIRM</name>
<keyword evidence="1" id="KW-0328">Glycosyltransferase</keyword>
<dbReference type="InterPro" id="IPR052047">
    <property type="entry name" value="GH94_Enzymes"/>
</dbReference>
<dbReference type="InterPro" id="IPR010383">
    <property type="entry name" value="Glyco_hydrolase_94_b-supersand"/>
</dbReference>
<dbReference type="STRING" id="29343.CCDG5_1247"/>
<sequence>MITKVTPRSCKLTPFEILKQKFGSIIAMSGCADAIYSDSSCKNVIGITGLPIKAPVIQVLLENSKLAAFLNEYVQNKSVCLALEGMRYCLVFEDGQKVKLPQELDDIIQSTVSDVKNWAGTLTENGEHVIDLKKPSPGPHFYVNLLIGNRLGFNRTLQTTPKSVVDRFGRGSFRSHAATQVLATRYDMRQEENGFPANRQFYLYENGKQIFYSGSVDDDNILEAKCIHSCNRTVIKYKTACKLEITRTIFLCPQKKGLPLATEIQIINIKNNSERKRNLSITYTGMFGTAATHAIFEDVTYTNVIMQSAALYNDNGEFIGITPDYYRKKYNEDTRFVTMFVRKDGKRIFPKSFCTDYNDFVGNGTLEHPAGGEHLNNKLNRKGPGFFALGTPFTIMPGQDIEIDTFTGMSSSKDNPNYDDTTMPKELEALLRYFEASDSVQSALREVIDFQEKYCKYIEFKTEDKMFNAGFNKNLAFQILYQTFMSRSFCQTQKGYREIGFREIQDLYASMYYFINLGYQDFVKNLLFEWTSNVYKMGYANHNFYWVGKQPGLYSDDSLWLLQAYYRYIIYTKDTSILNEEVPVADGNNEKRAVRDTLKAIIQYSAFISVGNHGLPLLDLADWNDCLKIDNDYVDGAQKEKLYYKQLKETGGKYGDRFMSDYSESVMNAFLLKVAVDDLAEIAELDKDAELEQSMRKISSALSEKIQKYAWKGNFFARVLLNRYKDGSFTYIGAKGDKLSADPNIDGTYFLNSFSWAILSGVATDEQIGIMVDTLKKYMLTPYGIRLTTPADLNKLANDTATDHYFYGDRENGAVFKHASMMATAALAKAAKSVKDKALAKEMARLAYYMIDLVLPYKNLEDPFKLAGNPRICTQYINADSGENIGPLLSGTATWLNLTITSLAGIEYVKDGIMFSPVLREDETRLEYSLKAPGCSYNITITKPRGFARLIDSAYDLRIDGKKTDNCIIPMFTDGKEHSVTLEFK</sequence>
<dbReference type="GO" id="GO:0005975">
    <property type="term" value="P:carbohydrate metabolic process"/>
    <property type="evidence" value="ECO:0007669"/>
    <property type="project" value="InterPro"/>
</dbReference>
<dbReference type="Pfam" id="PF17167">
    <property type="entry name" value="Glyco_hydro_94"/>
    <property type="match status" value="1"/>
</dbReference>
<dbReference type="GO" id="GO:0030246">
    <property type="term" value="F:carbohydrate binding"/>
    <property type="evidence" value="ECO:0007669"/>
    <property type="project" value="InterPro"/>
</dbReference>
<evidence type="ECO:0000256" key="1">
    <source>
        <dbReference type="ARBA" id="ARBA00022676"/>
    </source>
</evidence>
<protein>
    <submittedName>
        <fullName evidence="5">Glycosyltransferase 36</fullName>
    </submittedName>
</protein>
<dbReference type="AlphaFoldDB" id="A0A078KL08"/>
<evidence type="ECO:0000259" key="3">
    <source>
        <dbReference type="Pfam" id="PF06165"/>
    </source>
</evidence>
<dbReference type="Pfam" id="PF06165">
    <property type="entry name" value="GH94_b-supersand"/>
    <property type="match status" value="1"/>
</dbReference>
<dbReference type="KEGG" id="ccel:CCDG5_1247"/>
<dbReference type="SUPFAM" id="SSF74650">
    <property type="entry name" value="Galactose mutarotase-like"/>
    <property type="match status" value="1"/>
</dbReference>
<evidence type="ECO:0000256" key="2">
    <source>
        <dbReference type="ARBA" id="ARBA00022679"/>
    </source>
</evidence>
<dbReference type="Gene3D" id="2.70.98.40">
    <property type="entry name" value="Glycoside hydrolase, family 65, N-terminal domain"/>
    <property type="match status" value="1"/>
</dbReference>
<dbReference type="InterPro" id="IPR008928">
    <property type="entry name" value="6-hairpin_glycosidase_sf"/>
</dbReference>
<feature type="domain" description="Glycosyl hydrolase 94 supersandwich" evidence="3">
    <location>
        <begin position="200"/>
        <end position="414"/>
    </location>
</feature>
<dbReference type="SUPFAM" id="SSF48208">
    <property type="entry name" value="Six-hairpin glycosidases"/>
    <property type="match status" value="1"/>
</dbReference>
<dbReference type="HOGENOM" id="CLU_302036_0_0_9"/>
<dbReference type="Proteomes" id="UP000032431">
    <property type="component" value="Chromosome I"/>
</dbReference>
<keyword evidence="6" id="KW-1185">Reference proteome</keyword>
<gene>
    <name evidence="5" type="ORF">CCDG5_1247</name>
</gene>
<dbReference type="InterPro" id="IPR012341">
    <property type="entry name" value="6hp_glycosidase-like_sf"/>
</dbReference>
<dbReference type="OrthoDB" id="9769991at2"/>
<dbReference type="PANTHER" id="PTHR37469">
    <property type="entry name" value="CELLOBIONIC ACID PHOSPHORYLASE-RELATED"/>
    <property type="match status" value="1"/>
</dbReference>
<dbReference type="EMBL" id="LM995447">
    <property type="protein sequence ID" value="CDZ24361.1"/>
    <property type="molecule type" value="Genomic_DNA"/>
</dbReference>